<evidence type="ECO:0000256" key="3">
    <source>
        <dbReference type="ARBA" id="ARBA00022676"/>
    </source>
</evidence>
<evidence type="ECO:0000256" key="1">
    <source>
        <dbReference type="ARBA" id="ARBA00004236"/>
    </source>
</evidence>
<dbReference type="OrthoDB" id="9805625at2"/>
<keyword evidence="6" id="KW-1133">Transmembrane helix</keyword>
<evidence type="ECO:0000256" key="5">
    <source>
        <dbReference type="ARBA" id="ARBA00023136"/>
    </source>
</evidence>
<keyword evidence="5 6" id="KW-0472">Membrane</keyword>
<name>A0A316ANE1_9BACT</name>
<dbReference type="Proteomes" id="UP000245880">
    <property type="component" value="Unassembled WGS sequence"/>
</dbReference>
<evidence type="ECO:0000256" key="2">
    <source>
        <dbReference type="ARBA" id="ARBA00022475"/>
    </source>
</evidence>
<sequence length="384" mass="43139">MIHSALQVILVVIAITLVCYFIFTCLLAFTWKRQPAIAERKDLKEPSSFFTVIVPVRNEANNIGKLLQDLIRQDYPSHLYEVLIMNDGSTDATAQLVEEIIRNTTRQIHLVELPSDPSKSPKKRAIEHGIKMAKGSLITTTDGDCRMGPHWLSSIDSYYQSTACRLISGPVTFLEPQKLTDHLQIIEFASLVGSGACSLVAGFPSMCNGANLTYEKRTFMAVGGYSGVDHLASGDDEFLLHKIADQFPGQYGFINDPEVIVSTAAHQDWTSFYRQRKRWGSKWKHYTNPTPKILAIFIFMANVSMLISVVLALFGCISLSDLAIICLLKCLPEWIFLTPILGFLKKRSSIPYIPLTQLLYPFYVCLFGLAAQDKTYIWKGRRLS</sequence>
<evidence type="ECO:0000256" key="6">
    <source>
        <dbReference type="SAM" id="Phobius"/>
    </source>
</evidence>
<keyword evidence="9" id="KW-1185">Reference proteome</keyword>
<keyword evidence="4 8" id="KW-0808">Transferase</keyword>
<dbReference type="Gene3D" id="3.90.550.10">
    <property type="entry name" value="Spore Coat Polysaccharide Biosynthesis Protein SpsA, Chain A"/>
    <property type="match status" value="1"/>
</dbReference>
<dbReference type="GO" id="GO:0005886">
    <property type="term" value="C:plasma membrane"/>
    <property type="evidence" value="ECO:0007669"/>
    <property type="project" value="UniProtKB-SubCell"/>
</dbReference>
<dbReference type="InterPro" id="IPR001173">
    <property type="entry name" value="Glyco_trans_2-like"/>
</dbReference>
<evidence type="ECO:0000259" key="7">
    <source>
        <dbReference type="Pfam" id="PF00535"/>
    </source>
</evidence>
<evidence type="ECO:0000256" key="4">
    <source>
        <dbReference type="ARBA" id="ARBA00022679"/>
    </source>
</evidence>
<organism evidence="8 9">
    <name type="scientific">Dyadobacter jejuensis</name>
    <dbReference type="NCBI Taxonomy" id="1082580"/>
    <lineage>
        <taxon>Bacteria</taxon>
        <taxon>Pseudomonadati</taxon>
        <taxon>Bacteroidota</taxon>
        <taxon>Cytophagia</taxon>
        <taxon>Cytophagales</taxon>
        <taxon>Spirosomataceae</taxon>
        <taxon>Dyadobacter</taxon>
    </lineage>
</organism>
<comment type="caution">
    <text evidence="8">The sequence shown here is derived from an EMBL/GenBank/DDBJ whole genome shotgun (WGS) entry which is preliminary data.</text>
</comment>
<proteinExistence type="predicted"/>
<keyword evidence="6" id="KW-0812">Transmembrane</keyword>
<evidence type="ECO:0000313" key="9">
    <source>
        <dbReference type="Proteomes" id="UP000245880"/>
    </source>
</evidence>
<dbReference type="EMBL" id="QGDT01000003">
    <property type="protein sequence ID" value="PWJ59066.1"/>
    <property type="molecule type" value="Genomic_DNA"/>
</dbReference>
<dbReference type="PANTHER" id="PTHR43646">
    <property type="entry name" value="GLYCOSYLTRANSFERASE"/>
    <property type="match status" value="1"/>
</dbReference>
<dbReference type="GO" id="GO:0016757">
    <property type="term" value="F:glycosyltransferase activity"/>
    <property type="evidence" value="ECO:0007669"/>
    <property type="project" value="UniProtKB-KW"/>
</dbReference>
<dbReference type="SUPFAM" id="SSF53448">
    <property type="entry name" value="Nucleotide-diphospho-sugar transferases"/>
    <property type="match status" value="1"/>
</dbReference>
<dbReference type="AlphaFoldDB" id="A0A316ANE1"/>
<evidence type="ECO:0000313" key="8">
    <source>
        <dbReference type="EMBL" id="PWJ59066.1"/>
    </source>
</evidence>
<feature type="transmembrane region" description="Helical" evidence="6">
    <location>
        <begin position="293"/>
        <end position="316"/>
    </location>
</feature>
<dbReference type="PANTHER" id="PTHR43646:SF2">
    <property type="entry name" value="GLYCOSYLTRANSFERASE 2-LIKE DOMAIN-CONTAINING PROTEIN"/>
    <property type="match status" value="1"/>
</dbReference>
<dbReference type="RefSeq" id="WP_109673965.1">
    <property type="nucleotide sequence ID" value="NZ_QGDT01000003.1"/>
</dbReference>
<gene>
    <name evidence="8" type="ORF">CLV98_103439</name>
</gene>
<keyword evidence="2" id="KW-1003">Cell membrane</keyword>
<feature type="domain" description="Glycosyltransferase 2-like" evidence="7">
    <location>
        <begin position="51"/>
        <end position="155"/>
    </location>
</feature>
<dbReference type="Pfam" id="PF00535">
    <property type="entry name" value="Glycos_transf_2"/>
    <property type="match status" value="1"/>
</dbReference>
<protein>
    <submittedName>
        <fullName evidence="8">Cellulose synthase/poly-beta-1,6-N-acetylglucosamine synthase-like glycosyltransferase</fullName>
    </submittedName>
</protein>
<feature type="transmembrane region" description="Helical" evidence="6">
    <location>
        <begin position="6"/>
        <end position="31"/>
    </location>
</feature>
<comment type="subcellular location">
    <subcellularLocation>
        <location evidence="1">Cell membrane</location>
    </subcellularLocation>
</comment>
<dbReference type="InterPro" id="IPR029044">
    <property type="entry name" value="Nucleotide-diphossugar_trans"/>
</dbReference>
<feature type="transmembrane region" description="Helical" evidence="6">
    <location>
        <begin position="322"/>
        <end position="344"/>
    </location>
</feature>
<feature type="transmembrane region" description="Helical" evidence="6">
    <location>
        <begin position="351"/>
        <end position="371"/>
    </location>
</feature>
<reference evidence="8 9" key="1">
    <citation type="submission" date="2018-03" db="EMBL/GenBank/DDBJ databases">
        <title>Genomic Encyclopedia of Archaeal and Bacterial Type Strains, Phase II (KMG-II): from individual species to whole genera.</title>
        <authorList>
            <person name="Goeker M."/>
        </authorList>
    </citation>
    <scope>NUCLEOTIDE SEQUENCE [LARGE SCALE GENOMIC DNA]</scope>
    <source>
        <strain evidence="8 9">DSM 100346</strain>
    </source>
</reference>
<keyword evidence="3" id="KW-0328">Glycosyltransferase</keyword>
<accession>A0A316ANE1</accession>